<dbReference type="Pfam" id="PF00106">
    <property type="entry name" value="adh_short"/>
    <property type="match status" value="2"/>
</dbReference>
<dbReference type="AlphaFoldDB" id="A0A9W9IKX5"/>
<dbReference type="OrthoDB" id="1933717at2759"/>
<protein>
    <submittedName>
        <fullName evidence="2">Uncharacterized protein</fullName>
    </submittedName>
</protein>
<dbReference type="InterPro" id="IPR036291">
    <property type="entry name" value="NAD(P)-bd_dom_sf"/>
</dbReference>
<dbReference type="PRINTS" id="PR00081">
    <property type="entry name" value="GDHRDH"/>
</dbReference>
<dbReference type="SUPFAM" id="SSF51735">
    <property type="entry name" value="NAD(P)-binding Rossmann-fold domains"/>
    <property type="match status" value="1"/>
</dbReference>
<dbReference type="EMBL" id="JAPQKO010000002">
    <property type="protein sequence ID" value="KAJ5178935.1"/>
    <property type="molecule type" value="Genomic_DNA"/>
</dbReference>
<name>A0A9W9IKX5_9EURO</name>
<dbReference type="InterPro" id="IPR051468">
    <property type="entry name" value="Fungal_SecMetab_SDRs"/>
</dbReference>
<dbReference type="PANTHER" id="PTHR43544:SF32">
    <property type="entry name" value="CHAIN DEHYDROGENASE, PUTATIVE (AFU_ORTHOLOGUE AFUA_5G01530)-RELATED"/>
    <property type="match status" value="1"/>
</dbReference>
<organism evidence="2 3">
    <name type="scientific">Penicillium capsulatum</name>
    <dbReference type="NCBI Taxonomy" id="69766"/>
    <lineage>
        <taxon>Eukaryota</taxon>
        <taxon>Fungi</taxon>
        <taxon>Dikarya</taxon>
        <taxon>Ascomycota</taxon>
        <taxon>Pezizomycotina</taxon>
        <taxon>Eurotiomycetes</taxon>
        <taxon>Eurotiomycetidae</taxon>
        <taxon>Eurotiales</taxon>
        <taxon>Aspergillaceae</taxon>
        <taxon>Penicillium</taxon>
    </lineage>
</organism>
<dbReference type="GO" id="GO:0019748">
    <property type="term" value="P:secondary metabolic process"/>
    <property type="evidence" value="ECO:0007669"/>
    <property type="project" value="TreeGrafter"/>
</dbReference>
<keyword evidence="3" id="KW-1185">Reference proteome</keyword>
<evidence type="ECO:0000313" key="3">
    <source>
        <dbReference type="Proteomes" id="UP001146351"/>
    </source>
</evidence>
<accession>A0A9W9IKX5</accession>
<comment type="caution">
    <text evidence="2">The sequence shown here is derived from an EMBL/GenBank/DDBJ whole genome shotgun (WGS) entry which is preliminary data.</text>
</comment>
<dbReference type="PANTHER" id="PTHR43544">
    <property type="entry name" value="SHORT-CHAIN DEHYDROGENASE/REDUCTASE"/>
    <property type="match status" value="1"/>
</dbReference>
<dbReference type="Gene3D" id="3.40.50.720">
    <property type="entry name" value="NAD(P)-binding Rossmann-like Domain"/>
    <property type="match status" value="1"/>
</dbReference>
<sequence length="263" mass="28835">MASSIVFITGANAGLGLGTVRSLFRSSRTYTVLLGSRSLAKADVARQQLQAEFPNSSTTVAPVQIDVEDDESIQKAFEHISAQYDRVDVLVNNAGQFESQMLAGDMTMRQLWNQSWNVNTTGTQILTHTFVPLLLQSSDPRLLFITSGTSTLTETDNLALPLNQSPTKGWPKPSPSLGAYRSSKTGLNMLMREWARILKEDGVKTWCVSPGFLATGLGGNQERNRLMGAIDPTMGADFVRDVIEGTRDRDIGQAIRRDGVQPW</sequence>
<evidence type="ECO:0000256" key="1">
    <source>
        <dbReference type="ARBA" id="ARBA00006484"/>
    </source>
</evidence>
<reference evidence="2" key="1">
    <citation type="submission" date="2022-11" db="EMBL/GenBank/DDBJ databases">
        <authorList>
            <person name="Petersen C."/>
        </authorList>
    </citation>
    <scope>NUCLEOTIDE SEQUENCE</scope>
    <source>
        <strain evidence="2">IBT 21917</strain>
    </source>
</reference>
<dbReference type="GO" id="GO:0016491">
    <property type="term" value="F:oxidoreductase activity"/>
    <property type="evidence" value="ECO:0007669"/>
    <property type="project" value="TreeGrafter"/>
</dbReference>
<gene>
    <name evidence="2" type="ORF">N7492_002145</name>
</gene>
<evidence type="ECO:0000313" key="2">
    <source>
        <dbReference type="EMBL" id="KAJ5178935.1"/>
    </source>
</evidence>
<comment type="similarity">
    <text evidence="1">Belongs to the short-chain dehydrogenases/reductases (SDR) family.</text>
</comment>
<dbReference type="Proteomes" id="UP001146351">
    <property type="component" value="Unassembled WGS sequence"/>
</dbReference>
<proteinExistence type="inferred from homology"/>
<dbReference type="GO" id="GO:0005737">
    <property type="term" value="C:cytoplasm"/>
    <property type="evidence" value="ECO:0007669"/>
    <property type="project" value="TreeGrafter"/>
</dbReference>
<reference evidence="2" key="2">
    <citation type="journal article" date="2023" name="IMA Fungus">
        <title>Comparative genomic study of the Penicillium genus elucidates a diverse pangenome and 15 lateral gene transfer events.</title>
        <authorList>
            <person name="Petersen C."/>
            <person name="Sorensen T."/>
            <person name="Nielsen M.R."/>
            <person name="Sondergaard T.E."/>
            <person name="Sorensen J.L."/>
            <person name="Fitzpatrick D.A."/>
            <person name="Frisvad J.C."/>
            <person name="Nielsen K.L."/>
        </authorList>
    </citation>
    <scope>NUCLEOTIDE SEQUENCE</scope>
    <source>
        <strain evidence="2">IBT 21917</strain>
    </source>
</reference>
<dbReference type="InterPro" id="IPR002347">
    <property type="entry name" value="SDR_fam"/>
</dbReference>